<name>A0A1B0G6C1_GLOMM</name>
<evidence type="ECO:0000313" key="2">
    <source>
        <dbReference type="Proteomes" id="UP000092444"/>
    </source>
</evidence>
<organism evidence="1 2">
    <name type="scientific">Glossina morsitans morsitans</name>
    <name type="common">Savannah tsetse fly</name>
    <dbReference type="NCBI Taxonomy" id="37546"/>
    <lineage>
        <taxon>Eukaryota</taxon>
        <taxon>Metazoa</taxon>
        <taxon>Ecdysozoa</taxon>
        <taxon>Arthropoda</taxon>
        <taxon>Hexapoda</taxon>
        <taxon>Insecta</taxon>
        <taxon>Pterygota</taxon>
        <taxon>Neoptera</taxon>
        <taxon>Endopterygota</taxon>
        <taxon>Diptera</taxon>
        <taxon>Brachycera</taxon>
        <taxon>Muscomorpha</taxon>
        <taxon>Hippoboscoidea</taxon>
        <taxon>Glossinidae</taxon>
        <taxon>Glossina</taxon>
    </lineage>
</organism>
<dbReference type="VEuPathDB" id="VectorBase:GMOY008865"/>
<reference evidence="1" key="1">
    <citation type="submission" date="2020-05" db="UniProtKB">
        <authorList>
            <consortium name="EnsemblMetazoa"/>
        </authorList>
    </citation>
    <scope>IDENTIFICATION</scope>
    <source>
        <strain evidence="1">Yale</strain>
    </source>
</reference>
<keyword evidence="2" id="KW-1185">Reference proteome</keyword>
<evidence type="ECO:0000313" key="1">
    <source>
        <dbReference type="EnsemblMetazoa" id="GMOY008865-PA"/>
    </source>
</evidence>
<dbReference type="AlphaFoldDB" id="A0A1B0G6C1"/>
<dbReference type="STRING" id="37546.A0A1B0G6C1"/>
<protein>
    <submittedName>
        <fullName evidence="1">Uncharacterized protein</fullName>
    </submittedName>
</protein>
<dbReference type="Proteomes" id="UP000092444">
    <property type="component" value="Unassembled WGS sequence"/>
</dbReference>
<dbReference type="EMBL" id="CCAG010000599">
    <property type="status" value="NOT_ANNOTATED_CDS"/>
    <property type="molecule type" value="Genomic_DNA"/>
</dbReference>
<proteinExistence type="predicted"/>
<dbReference type="EnsemblMetazoa" id="GMOY008865-RA">
    <property type="protein sequence ID" value="GMOY008865-PA"/>
    <property type="gene ID" value="GMOY008865"/>
</dbReference>
<sequence length="295" mass="33367">MATRIFHQLYELTESSSNDDDDDVEEEGIVKNEFDAIPRCSKAIQATLPTEFCHRTKEVENAERAIYKESLEPIVLFVHATASIERGYSDRPVNHQRTFDRSIREFQIGSAPFHSFDNEIILTRVPVESKKFIGRTNEDEVNDGASLNNNGISALHDSNIHCLSAQEENKGLADYNQLLDQVLPRAKYGASGDDTKGQSFVKRTRSGKQSAASISVARNVFQRRRKTLSFASESQNSKVSPLSDDVWLQNVKADRQQLSRDNCVTEIKQITNVVVELVNAHRATKFKIKEHLRET</sequence>
<accession>A0A1B0G6C1</accession>